<sequence>MNSMRTFFAGGILLLAGLLTSCEQRVNIQLPYEGDKIVVNSLLQPDSVAYIRVTRSVPANVYDDSGFQEINNAQVVLQQDGVDLSPLQPQVIKGRTYFVSKEKVTTGKVYTIKAAASGMTPVSGEDTLPPSPVVYDPATQRGSTKVQFILEDRAGVPDYYQIRLFTYGPDMQPDTIRSFRLDPVLSNNLIDAITNSYYSTLIMSDVRFDGKTATFVLETDLPINASQVMVEVSALTKNAYLYFRSISMQQKTSGGLITEPVTVFTNIRNGYGIVAGINSKRLVFKAE</sequence>
<evidence type="ECO:0008006" key="3">
    <source>
        <dbReference type="Google" id="ProtNLM"/>
    </source>
</evidence>
<comment type="caution">
    <text evidence="1">The sequence shown here is derived from an EMBL/GenBank/DDBJ whole genome shotgun (WGS) entry which is preliminary data.</text>
</comment>
<name>A0A365Y396_9BACT</name>
<dbReference type="Pfam" id="PF14054">
    <property type="entry name" value="DUF4249"/>
    <property type="match status" value="1"/>
</dbReference>
<dbReference type="EMBL" id="QFFJ01000001">
    <property type="protein sequence ID" value="RBL92808.1"/>
    <property type="molecule type" value="Genomic_DNA"/>
</dbReference>
<dbReference type="Proteomes" id="UP000253410">
    <property type="component" value="Unassembled WGS sequence"/>
</dbReference>
<protein>
    <recommendedName>
        <fullName evidence="3">DUF4249 domain-containing protein</fullName>
    </recommendedName>
</protein>
<reference evidence="1 2" key="1">
    <citation type="submission" date="2018-05" db="EMBL/GenBank/DDBJ databases">
        <title>Chitinophaga sp. K3CV102501T nov., isolated from isolated from a monsoon evergreen broad-leaved forest soil.</title>
        <authorList>
            <person name="Lv Y."/>
        </authorList>
    </citation>
    <scope>NUCLEOTIDE SEQUENCE [LARGE SCALE GENOMIC DNA]</scope>
    <source>
        <strain evidence="1 2">GDMCC 1.1325</strain>
    </source>
</reference>
<dbReference type="OrthoDB" id="1115009at2"/>
<dbReference type="PROSITE" id="PS51257">
    <property type="entry name" value="PROKAR_LIPOPROTEIN"/>
    <property type="match status" value="1"/>
</dbReference>
<evidence type="ECO:0000313" key="1">
    <source>
        <dbReference type="EMBL" id="RBL92808.1"/>
    </source>
</evidence>
<gene>
    <name evidence="1" type="ORF">DF182_09585</name>
</gene>
<proteinExistence type="predicted"/>
<keyword evidence="2" id="KW-1185">Reference proteome</keyword>
<organism evidence="1 2">
    <name type="scientific">Chitinophaga flava</name>
    <dbReference type="NCBI Taxonomy" id="2259036"/>
    <lineage>
        <taxon>Bacteria</taxon>
        <taxon>Pseudomonadati</taxon>
        <taxon>Bacteroidota</taxon>
        <taxon>Chitinophagia</taxon>
        <taxon>Chitinophagales</taxon>
        <taxon>Chitinophagaceae</taxon>
        <taxon>Chitinophaga</taxon>
    </lineage>
</organism>
<dbReference type="InterPro" id="IPR025345">
    <property type="entry name" value="DUF4249"/>
</dbReference>
<accession>A0A365Y396</accession>
<dbReference type="AlphaFoldDB" id="A0A365Y396"/>
<evidence type="ECO:0000313" key="2">
    <source>
        <dbReference type="Proteomes" id="UP000253410"/>
    </source>
</evidence>